<dbReference type="InterPro" id="IPR014245">
    <property type="entry name" value="Spore_III_AF"/>
</dbReference>
<dbReference type="EMBL" id="CP046996">
    <property type="protein sequence ID" value="QHA00375.1"/>
    <property type="molecule type" value="Genomic_DNA"/>
</dbReference>
<dbReference type="Proteomes" id="UP000430508">
    <property type="component" value="Chromosome"/>
</dbReference>
<feature type="transmembrane region" description="Helical" evidence="1">
    <location>
        <begin position="32"/>
        <end position="51"/>
    </location>
</feature>
<organism evidence="2 3">
    <name type="scientific">Dehalobacter restrictus</name>
    <dbReference type="NCBI Taxonomy" id="55583"/>
    <lineage>
        <taxon>Bacteria</taxon>
        <taxon>Bacillati</taxon>
        <taxon>Bacillota</taxon>
        <taxon>Clostridia</taxon>
        <taxon>Eubacteriales</taxon>
        <taxon>Desulfitobacteriaceae</taxon>
        <taxon>Dehalobacter</taxon>
    </lineage>
</organism>
<evidence type="ECO:0000313" key="3">
    <source>
        <dbReference type="Proteomes" id="UP000430508"/>
    </source>
</evidence>
<protein>
    <submittedName>
        <fullName evidence="2">Stage III sporulation protein AF</fullName>
    </submittedName>
</protein>
<gene>
    <name evidence="2" type="primary">spoIIIAF</name>
    <name evidence="2" type="ORF">GQ588_06870</name>
</gene>
<evidence type="ECO:0000256" key="1">
    <source>
        <dbReference type="SAM" id="Phobius"/>
    </source>
</evidence>
<accession>A0A857DJ47</accession>
<name>A0A857DJ47_9FIRM</name>
<keyword evidence="1" id="KW-1133">Transmembrane helix</keyword>
<dbReference type="NCBIfam" id="TIGR02896">
    <property type="entry name" value="spore_III_AF"/>
    <property type="match status" value="1"/>
</dbReference>
<evidence type="ECO:0000313" key="2">
    <source>
        <dbReference type="EMBL" id="QHA00375.1"/>
    </source>
</evidence>
<sequence length="205" mass="22193">MEGLKTLIRNLAFILLLASFLEMLLPNKSMRGFVQMVMGLFVIAAILNPLADLLNWDFENSVPAWAGSSSGDLPVLAQENSSDGEDNSSTEANALVIEQYRRILVSQIQALVSGVEGVKSSDTNVELEDGGEGFADYPQIQKVEIHFSQQSVSIEPVKPVIIGGVNTDQAEGQGAAESAKAMEIKKQVAALMQLPEEIVFVQEEK</sequence>
<keyword evidence="1" id="KW-0472">Membrane</keyword>
<dbReference type="AlphaFoldDB" id="A0A857DJ47"/>
<keyword evidence="1" id="KW-0812">Transmembrane</keyword>
<reference evidence="2 3" key="1">
    <citation type="submission" date="2019-12" db="EMBL/GenBank/DDBJ databases">
        <title>Sequence classification of anaerobic respiratory reductive dehalogenases: First we see many, then we see few.</title>
        <authorList>
            <person name="Molenda O."/>
            <person name="Puentes Jacome L.A."/>
            <person name="Cao X."/>
            <person name="Nesbo C.L."/>
            <person name="Tang S."/>
            <person name="Morson N."/>
            <person name="Patron J."/>
            <person name="Lomheim L."/>
            <person name="Wishart D.S."/>
            <person name="Edwards E.A."/>
        </authorList>
    </citation>
    <scope>NUCLEOTIDE SEQUENCE [LARGE SCALE GENOMIC DNA]</scope>
    <source>
        <strain evidence="2 3">12DCA</strain>
    </source>
</reference>
<proteinExistence type="predicted"/>
<feature type="transmembrane region" description="Helical" evidence="1">
    <location>
        <begin position="6"/>
        <end position="25"/>
    </location>
</feature>
<dbReference type="RefSeq" id="WP_019225826.1">
    <property type="nucleotide sequence ID" value="NZ_CP046996.1"/>
</dbReference>
<dbReference type="Pfam" id="PF09581">
    <property type="entry name" value="Spore_III_AF"/>
    <property type="match status" value="1"/>
</dbReference>